<name>A0A9P1D4B9_9DINO</name>
<dbReference type="EMBL" id="CAMXCT010003369">
    <property type="protein sequence ID" value="CAI4004132.1"/>
    <property type="molecule type" value="Genomic_DNA"/>
</dbReference>
<evidence type="ECO:0000313" key="1">
    <source>
        <dbReference type="EMBL" id="CAI4004132.1"/>
    </source>
</evidence>
<gene>
    <name evidence="1" type="ORF">C1SCF055_LOCUS29947</name>
</gene>
<reference evidence="1" key="1">
    <citation type="submission" date="2022-10" db="EMBL/GenBank/DDBJ databases">
        <authorList>
            <person name="Chen Y."/>
            <person name="Dougan E. K."/>
            <person name="Chan C."/>
            <person name="Rhodes N."/>
            <person name="Thang M."/>
        </authorList>
    </citation>
    <scope>NUCLEOTIDE SEQUENCE</scope>
</reference>
<sequence length="345" mass="38927">MRVGLCHQHGFCEDEVETKAADRHGSWFRLLERRYRQAVFEDYNRSHQNQNVVPNPSLVPWSRPAGRRAFSPAAHAQRIEQQRRHRAAEFCRLSVLQRPYSGRALLNKLSALVRATEGGHLLLDSGEDRSPKPAKVAKLQEKAQASDMQPLKEYSLRSEDWPLALLMKGPAVLSKLRQGDPPADKPVAAILSEQEAEEAAAYWEQHELGKNGASLACVIGARHSSLVAWLVRALHAVALERCGRRDEAIRLCQDTVTAGIASEKNSLAAMDDTCLSTLQVVLRRCRQWPLVAQMYEAAWNKEPEMEEYGVVLFLTAVHSNDFTKAQQVATKLYQKYKKPQCLQWV</sequence>
<dbReference type="OrthoDB" id="435506at2759"/>
<evidence type="ECO:0000313" key="3">
    <source>
        <dbReference type="Proteomes" id="UP001152797"/>
    </source>
</evidence>
<evidence type="ECO:0000313" key="2">
    <source>
        <dbReference type="EMBL" id="CAL1157507.1"/>
    </source>
</evidence>
<organism evidence="1">
    <name type="scientific">Cladocopium goreaui</name>
    <dbReference type="NCBI Taxonomy" id="2562237"/>
    <lineage>
        <taxon>Eukaryota</taxon>
        <taxon>Sar</taxon>
        <taxon>Alveolata</taxon>
        <taxon>Dinophyceae</taxon>
        <taxon>Suessiales</taxon>
        <taxon>Symbiodiniaceae</taxon>
        <taxon>Cladocopium</taxon>
    </lineage>
</organism>
<dbReference type="Proteomes" id="UP001152797">
    <property type="component" value="Unassembled WGS sequence"/>
</dbReference>
<dbReference type="GO" id="GO:0031416">
    <property type="term" value="C:NatB complex"/>
    <property type="evidence" value="ECO:0007669"/>
    <property type="project" value="TreeGrafter"/>
</dbReference>
<dbReference type="AlphaFoldDB" id="A0A9P1D4B9"/>
<accession>A0A9P1D4B9</accession>
<dbReference type="PANTHER" id="PTHR22767:SF3">
    <property type="entry name" value="N-ALPHA-ACETYLTRANSFERASE 25, NATB AUXILIARY SUBUNIT"/>
    <property type="match status" value="1"/>
</dbReference>
<dbReference type="EMBL" id="CAMXCT030003369">
    <property type="protein sequence ID" value="CAL4791444.1"/>
    <property type="molecule type" value="Genomic_DNA"/>
</dbReference>
<proteinExistence type="predicted"/>
<comment type="caution">
    <text evidence="1">The sequence shown here is derived from an EMBL/GenBank/DDBJ whole genome shotgun (WGS) entry which is preliminary data.</text>
</comment>
<keyword evidence="3" id="KW-1185">Reference proteome</keyword>
<protein>
    <submittedName>
        <fullName evidence="1">Uncharacterized protein</fullName>
    </submittedName>
</protein>
<dbReference type="PANTHER" id="PTHR22767">
    <property type="entry name" value="N-TERMINAL ACETYLTRANSFERASE-RELATED"/>
    <property type="match status" value="1"/>
</dbReference>
<reference evidence="2" key="2">
    <citation type="submission" date="2024-04" db="EMBL/GenBank/DDBJ databases">
        <authorList>
            <person name="Chen Y."/>
            <person name="Shah S."/>
            <person name="Dougan E. K."/>
            <person name="Thang M."/>
            <person name="Chan C."/>
        </authorList>
    </citation>
    <scope>NUCLEOTIDE SEQUENCE [LARGE SCALE GENOMIC DNA]</scope>
</reference>
<dbReference type="EMBL" id="CAMXCT020003369">
    <property type="protein sequence ID" value="CAL1157507.1"/>
    <property type="molecule type" value="Genomic_DNA"/>
</dbReference>